<evidence type="ECO:0000313" key="1">
    <source>
        <dbReference type="EMBL" id="KAK4545933.1"/>
    </source>
</evidence>
<dbReference type="Proteomes" id="UP001324427">
    <property type="component" value="Unassembled WGS sequence"/>
</dbReference>
<gene>
    <name evidence="1" type="ORF">LTR36_002497</name>
</gene>
<dbReference type="AlphaFoldDB" id="A0AAV9JLZ2"/>
<dbReference type="EMBL" id="JAVFHQ010000017">
    <property type="protein sequence ID" value="KAK4545933.1"/>
    <property type="molecule type" value="Genomic_DNA"/>
</dbReference>
<protein>
    <submittedName>
        <fullName evidence="1">Uncharacterized protein</fullName>
    </submittedName>
</protein>
<reference evidence="1 2" key="1">
    <citation type="submission" date="2021-11" db="EMBL/GenBank/DDBJ databases">
        <title>Black yeast isolated from Biological Soil Crust.</title>
        <authorList>
            <person name="Kurbessoian T."/>
        </authorList>
    </citation>
    <scope>NUCLEOTIDE SEQUENCE [LARGE SCALE GENOMIC DNA]</scope>
    <source>
        <strain evidence="1 2">CCFEE 5522</strain>
    </source>
</reference>
<proteinExistence type="predicted"/>
<accession>A0AAV9JLZ2</accession>
<keyword evidence="2" id="KW-1185">Reference proteome</keyword>
<name>A0AAV9JLZ2_9PEZI</name>
<sequence>MAEISSAVSSVSTAFTLTLRITEKVYEIVAVDQEAKDLLKTTAQINNQLEHAKRLRRQKSFCLSTDEKDMVDRVFSSTEEAVSTVASLVEPARADMKVSGGRVKFATRMQFVFRDSAHIPVSLTKLSIAGGNLNMAITILCVASDLPGE</sequence>
<evidence type="ECO:0000313" key="2">
    <source>
        <dbReference type="Proteomes" id="UP001324427"/>
    </source>
</evidence>
<comment type="caution">
    <text evidence="1">The sequence shown here is derived from an EMBL/GenBank/DDBJ whole genome shotgun (WGS) entry which is preliminary data.</text>
</comment>
<organism evidence="1 2">
    <name type="scientific">Oleoguttula mirabilis</name>
    <dbReference type="NCBI Taxonomy" id="1507867"/>
    <lineage>
        <taxon>Eukaryota</taxon>
        <taxon>Fungi</taxon>
        <taxon>Dikarya</taxon>
        <taxon>Ascomycota</taxon>
        <taxon>Pezizomycotina</taxon>
        <taxon>Dothideomycetes</taxon>
        <taxon>Dothideomycetidae</taxon>
        <taxon>Mycosphaerellales</taxon>
        <taxon>Teratosphaeriaceae</taxon>
        <taxon>Oleoguttula</taxon>
    </lineage>
</organism>